<sequence length="258" mass="28854">MTDATVQSNTFRFFDLPAELREQVYHHVLAPTGDLTLTSTKSKPFAIRPVINLGLLRSCRLIDREANGVLYNANEVCIVLNAHDTYWPTISERRLPQAALQKIRHLSVILDCTEYFNASYADVDFDAFNSLTALRTLRIAMVYRKHYATQKLAPLHIATLPNYNAVAQILERIPASTTLYFGSEVGSQQHDVVLDLIEDRISSRGLFKVEEAPAADLEAAAKGVPGLVRGCKSGIIQNIYLRSTAVLEKFELRPPRVV</sequence>
<dbReference type="AlphaFoldDB" id="M2N5X3"/>
<dbReference type="PANTHER" id="PTHR42085:SF2">
    <property type="entry name" value="F-BOX DOMAIN-CONTAINING PROTEIN"/>
    <property type="match status" value="1"/>
</dbReference>
<dbReference type="InterPro" id="IPR038883">
    <property type="entry name" value="AN11006-like"/>
</dbReference>
<dbReference type="eggNOG" id="ENOG502SZQ7">
    <property type="taxonomic scope" value="Eukaryota"/>
</dbReference>
<dbReference type="OrthoDB" id="62952at2759"/>
<evidence type="ECO:0000313" key="1">
    <source>
        <dbReference type="EMBL" id="EMC94175.1"/>
    </source>
</evidence>
<dbReference type="Proteomes" id="UP000011761">
    <property type="component" value="Unassembled WGS sequence"/>
</dbReference>
<dbReference type="RefSeq" id="XP_007679073.1">
    <property type="nucleotide sequence ID" value="XM_007680883.1"/>
</dbReference>
<organism evidence="1 2">
    <name type="scientific">Baudoinia panamericana (strain UAMH 10762)</name>
    <name type="common">Angels' share fungus</name>
    <name type="synonym">Baudoinia compniacensis (strain UAMH 10762)</name>
    <dbReference type="NCBI Taxonomy" id="717646"/>
    <lineage>
        <taxon>Eukaryota</taxon>
        <taxon>Fungi</taxon>
        <taxon>Dikarya</taxon>
        <taxon>Ascomycota</taxon>
        <taxon>Pezizomycotina</taxon>
        <taxon>Dothideomycetes</taxon>
        <taxon>Dothideomycetidae</taxon>
        <taxon>Mycosphaerellales</taxon>
        <taxon>Teratosphaeriaceae</taxon>
        <taxon>Baudoinia</taxon>
    </lineage>
</organism>
<evidence type="ECO:0008006" key="3">
    <source>
        <dbReference type="Google" id="ProtNLM"/>
    </source>
</evidence>
<gene>
    <name evidence="1" type="ORF">BAUCODRAFT_150378</name>
</gene>
<evidence type="ECO:0000313" key="2">
    <source>
        <dbReference type="Proteomes" id="UP000011761"/>
    </source>
</evidence>
<protein>
    <recommendedName>
        <fullName evidence="3">F-box domain-containing protein</fullName>
    </recommendedName>
</protein>
<dbReference type="PANTHER" id="PTHR42085">
    <property type="entry name" value="F-BOX DOMAIN-CONTAINING PROTEIN"/>
    <property type="match status" value="1"/>
</dbReference>
<dbReference type="OMA" id="EAHEVLY"/>
<reference evidence="1 2" key="1">
    <citation type="journal article" date="2012" name="PLoS Pathog.">
        <title>Diverse lifestyles and strategies of plant pathogenesis encoded in the genomes of eighteen Dothideomycetes fungi.</title>
        <authorList>
            <person name="Ohm R.A."/>
            <person name="Feau N."/>
            <person name="Henrissat B."/>
            <person name="Schoch C.L."/>
            <person name="Horwitz B.A."/>
            <person name="Barry K.W."/>
            <person name="Condon B.J."/>
            <person name="Copeland A.C."/>
            <person name="Dhillon B."/>
            <person name="Glaser F."/>
            <person name="Hesse C.N."/>
            <person name="Kosti I."/>
            <person name="LaButti K."/>
            <person name="Lindquist E.A."/>
            <person name="Lucas S."/>
            <person name="Salamov A.A."/>
            <person name="Bradshaw R.E."/>
            <person name="Ciuffetti L."/>
            <person name="Hamelin R.C."/>
            <person name="Kema G.H.J."/>
            <person name="Lawrence C."/>
            <person name="Scott J.A."/>
            <person name="Spatafora J.W."/>
            <person name="Turgeon B.G."/>
            <person name="de Wit P.J.G.M."/>
            <person name="Zhong S."/>
            <person name="Goodwin S.B."/>
            <person name="Grigoriev I.V."/>
        </authorList>
    </citation>
    <scope>NUCLEOTIDE SEQUENCE [LARGE SCALE GENOMIC DNA]</scope>
    <source>
        <strain evidence="1 2">UAMH 10762</strain>
    </source>
</reference>
<accession>M2N5X3</accession>
<dbReference type="HOGENOM" id="CLU_1077632_0_0_1"/>
<dbReference type="GeneID" id="19109051"/>
<dbReference type="EMBL" id="KB445559">
    <property type="protein sequence ID" value="EMC94175.1"/>
    <property type="molecule type" value="Genomic_DNA"/>
</dbReference>
<keyword evidence="2" id="KW-1185">Reference proteome</keyword>
<dbReference type="KEGG" id="bcom:BAUCODRAFT_150378"/>
<proteinExistence type="predicted"/>
<name>M2N5X3_BAUPA</name>